<comment type="caution">
    <text evidence="2">The sequence shown here is derived from an EMBL/GenBank/DDBJ whole genome shotgun (WGS) entry which is preliminary data.</text>
</comment>
<dbReference type="OrthoDB" id="3296307at2"/>
<protein>
    <submittedName>
        <fullName evidence="2">Uncharacterized protein</fullName>
    </submittedName>
</protein>
<keyword evidence="1" id="KW-0812">Transmembrane</keyword>
<feature type="transmembrane region" description="Helical" evidence="1">
    <location>
        <begin position="156"/>
        <end position="183"/>
    </location>
</feature>
<feature type="transmembrane region" description="Helical" evidence="1">
    <location>
        <begin position="195"/>
        <end position="216"/>
    </location>
</feature>
<evidence type="ECO:0000313" key="2">
    <source>
        <dbReference type="EMBL" id="PWK50486.1"/>
    </source>
</evidence>
<dbReference type="Proteomes" id="UP000245697">
    <property type="component" value="Unassembled WGS sequence"/>
</dbReference>
<dbReference type="AlphaFoldDB" id="A0A316FS03"/>
<proteinExistence type="predicted"/>
<feature type="transmembrane region" description="Helical" evidence="1">
    <location>
        <begin position="228"/>
        <end position="249"/>
    </location>
</feature>
<gene>
    <name evidence="2" type="ORF">BC793_103371</name>
</gene>
<accession>A0A316FS03</accession>
<reference evidence="2 3" key="1">
    <citation type="submission" date="2018-05" db="EMBL/GenBank/DDBJ databases">
        <title>Genomic Encyclopedia of Archaeal and Bacterial Type Strains, Phase II (KMG-II): from individual species to whole genera.</title>
        <authorList>
            <person name="Goeker M."/>
        </authorList>
    </citation>
    <scope>NUCLEOTIDE SEQUENCE [LARGE SCALE GENOMIC DNA]</scope>
    <source>
        <strain evidence="2 3">DSM 45184</strain>
    </source>
</reference>
<evidence type="ECO:0000313" key="3">
    <source>
        <dbReference type="Proteomes" id="UP000245697"/>
    </source>
</evidence>
<sequence>MTTRDRQPLGRDYQLMVSALADVTRRRDAEFDDAEQAYQDNAARAAGELARAEGEALAADRWAGAAAAQVLDVDREAARLWDQLRRARGLRVRAIGELPEPAPVEAMPRVALQRRPEPGEDVVPIGRQSPRVLLSRAADRIDVTIHPRGTGVLPRWALPLLPLIGALSAFVTGLVAAGLVTFGDTALWGGPVIRGIGWLTFLAAPSAGVPVAAYLTHRRMRARMDIGGIGLTLLGGMLAATLLSLSFAATR</sequence>
<evidence type="ECO:0000256" key="1">
    <source>
        <dbReference type="SAM" id="Phobius"/>
    </source>
</evidence>
<dbReference type="EMBL" id="QGGR01000003">
    <property type="protein sequence ID" value="PWK50486.1"/>
    <property type="molecule type" value="Genomic_DNA"/>
</dbReference>
<keyword evidence="1" id="KW-0472">Membrane</keyword>
<name>A0A316FS03_9ACTN</name>
<keyword evidence="1" id="KW-1133">Transmembrane helix</keyword>
<keyword evidence="3" id="KW-1185">Reference proteome</keyword>
<dbReference type="RefSeq" id="WP_109591070.1">
    <property type="nucleotide sequence ID" value="NZ_BONA01000008.1"/>
</dbReference>
<organism evidence="2 3">
    <name type="scientific">Actinoplanes xinjiangensis</name>
    <dbReference type="NCBI Taxonomy" id="512350"/>
    <lineage>
        <taxon>Bacteria</taxon>
        <taxon>Bacillati</taxon>
        <taxon>Actinomycetota</taxon>
        <taxon>Actinomycetes</taxon>
        <taxon>Micromonosporales</taxon>
        <taxon>Micromonosporaceae</taxon>
        <taxon>Actinoplanes</taxon>
    </lineage>
</organism>